<feature type="transmembrane region" description="Helical" evidence="17">
    <location>
        <begin position="377"/>
        <end position="400"/>
    </location>
</feature>
<dbReference type="Gramene" id="Vigun03g369000.1.v1.2">
    <property type="protein sequence ID" value="Vigun03g369000.1.v1.2"/>
    <property type="gene ID" value="Vigun03g369000.v1.2"/>
</dbReference>
<dbReference type="Gene3D" id="1.10.510.10">
    <property type="entry name" value="Transferase(Phosphotransferase) domain 1"/>
    <property type="match status" value="1"/>
</dbReference>
<proteinExistence type="inferred from homology"/>
<feature type="chain" id="PRO_5020039785" evidence="18">
    <location>
        <begin position="23"/>
        <end position="772"/>
    </location>
</feature>
<dbReference type="SUPFAM" id="SSF51445">
    <property type="entry name" value="(Trans)glycosidases"/>
    <property type="match status" value="1"/>
</dbReference>
<gene>
    <name evidence="21" type="ORF">DEO72_LG2g855</name>
</gene>
<dbReference type="FunFam" id="3.30.200.20:FF:000727">
    <property type="entry name" value="Cysteine-rich RLK (RECEPTOR-like protein kinase) 23"/>
    <property type="match status" value="1"/>
</dbReference>
<dbReference type="PROSITE" id="PS00108">
    <property type="entry name" value="PROTEIN_KINASE_ST"/>
    <property type="match status" value="1"/>
</dbReference>
<dbReference type="Gene3D" id="3.20.20.80">
    <property type="entry name" value="Glycosidases"/>
    <property type="match status" value="1"/>
</dbReference>
<evidence type="ECO:0000256" key="9">
    <source>
        <dbReference type="ARBA" id="ARBA00022777"/>
    </source>
</evidence>
<dbReference type="InterPro" id="IPR001245">
    <property type="entry name" value="Ser-Thr/Tyr_kinase_cat_dom"/>
</dbReference>
<evidence type="ECO:0000256" key="12">
    <source>
        <dbReference type="ARBA" id="ARBA00022989"/>
    </source>
</evidence>
<feature type="domain" description="Protein kinase" evidence="19">
    <location>
        <begin position="455"/>
        <end position="736"/>
    </location>
</feature>
<evidence type="ECO:0000259" key="19">
    <source>
        <dbReference type="PROSITE" id="PS50011"/>
    </source>
</evidence>
<dbReference type="PANTHER" id="PTHR27002">
    <property type="entry name" value="RECEPTOR-LIKE SERINE/THREONINE-PROTEIN KINASE SD1-8"/>
    <property type="match status" value="1"/>
</dbReference>
<evidence type="ECO:0000256" key="4">
    <source>
        <dbReference type="ARBA" id="ARBA00022679"/>
    </source>
</evidence>
<comment type="subcellular location">
    <subcellularLocation>
        <location evidence="1">Membrane</location>
        <topology evidence="1">Single-pass membrane protein</topology>
    </subcellularLocation>
</comment>
<evidence type="ECO:0000256" key="2">
    <source>
        <dbReference type="ARBA" id="ARBA00008682"/>
    </source>
</evidence>
<keyword evidence="4" id="KW-0808">Transferase</keyword>
<evidence type="ECO:0000256" key="7">
    <source>
        <dbReference type="ARBA" id="ARBA00022737"/>
    </source>
</evidence>
<keyword evidence="5 17" id="KW-0812">Transmembrane</keyword>
<keyword evidence="8" id="KW-0547">Nucleotide-binding</keyword>
<evidence type="ECO:0000256" key="14">
    <source>
        <dbReference type="ARBA" id="ARBA00023170"/>
    </source>
</evidence>
<keyword evidence="22" id="KW-1185">Reference proteome</keyword>
<dbReference type="OrthoDB" id="73875at2759"/>
<keyword evidence="3" id="KW-0723">Serine/threonine-protein kinase</keyword>
<evidence type="ECO:0000256" key="1">
    <source>
        <dbReference type="ARBA" id="ARBA00004167"/>
    </source>
</evidence>
<evidence type="ECO:0000256" key="16">
    <source>
        <dbReference type="ARBA" id="ARBA00023295"/>
    </source>
</evidence>
<dbReference type="InterPro" id="IPR017853">
    <property type="entry name" value="GH"/>
</dbReference>
<dbReference type="CDD" id="cd14066">
    <property type="entry name" value="STKc_IRAK"/>
    <property type="match status" value="1"/>
</dbReference>
<dbReference type="GO" id="GO:0004674">
    <property type="term" value="F:protein serine/threonine kinase activity"/>
    <property type="evidence" value="ECO:0007669"/>
    <property type="project" value="UniProtKB-KW"/>
</dbReference>
<evidence type="ECO:0000256" key="18">
    <source>
        <dbReference type="SAM" id="SignalP"/>
    </source>
</evidence>
<dbReference type="SMART" id="SM00220">
    <property type="entry name" value="S_TKc"/>
    <property type="match status" value="1"/>
</dbReference>
<evidence type="ECO:0000256" key="8">
    <source>
        <dbReference type="ARBA" id="ARBA00022741"/>
    </source>
</evidence>
<feature type="signal peptide" evidence="18">
    <location>
        <begin position="1"/>
        <end position="22"/>
    </location>
</feature>
<dbReference type="GO" id="GO:0008061">
    <property type="term" value="F:chitin binding"/>
    <property type="evidence" value="ECO:0007669"/>
    <property type="project" value="InterPro"/>
</dbReference>
<dbReference type="SMART" id="SM00636">
    <property type="entry name" value="Glyco_18"/>
    <property type="match status" value="1"/>
</dbReference>
<dbReference type="GO" id="GO:0016798">
    <property type="term" value="F:hydrolase activity, acting on glycosyl bonds"/>
    <property type="evidence" value="ECO:0007669"/>
    <property type="project" value="UniProtKB-KW"/>
</dbReference>
<keyword evidence="16" id="KW-0326">Glycosidase</keyword>
<dbReference type="Pfam" id="PF00704">
    <property type="entry name" value="Glyco_hydro_18"/>
    <property type="match status" value="1"/>
</dbReference>
<keyword evidence="12 17" id="KW-1133">Transmembrane helix</keyword>
<protein>
    <submittedName>
        <fullName evidence="21">Chitinase</fullName>
    </submittedName>
</protein>
<dbReference type="FunFam" id="3.10.50.10:FF:000003">
    <property type="entry name" value="Class V chitinase CHIT5b"/>
    <property type="match status" value="1"/>
</dbReference>
<evidence type="ECO:0000256" key="11">
    <source>
        <dbReference type="ARBA" id="ARBA00022840"/>
    </source>
</evidence>
<evidence type="ECO:0000256" key="13">
    <source>
        <dbReference type="ARBA" id="ARBA00023136"/>
    </source>
</evidence>
<dbReference type="SUPFAM" id="SSF54556">
    <property type="entry name" value="Chitinase insertion domain"/>
    <property type="match status" value="1"/>
</dbReference>
<dbReference type="FunFam" id="1.10.510.10:FF:001964">
    <property type="entry name" value="Uncharacterized protein"/>
    <property type="match status" value="1"/>
</dbReference>
<dbReference type="PROSITE" id="PS50011">
    <property type="entry name" value="PROTEIN_KINASE_DOM"/>
    <property type="match status" value="1"/>
</dbReference>
<dbReference type="InterPro" id="IPR000719">
    <property type="entry name" value="Prot_kinase_dom"/>
</dbReference>
<dbReference type="GO" id="GO:0005524">
    <property type="term" value="F:ATP binding"/>
    <property type="evidence" value="ECO:0007669"/>
    <property type="project" value="UniProtKB-KW"/>
</dbReference>
<dbReference type="SUPFAM" id="SSF56112">
    <property type="entry name" value="Protein kinase-like (PK-like)"/>
    <property type="match status" value="1"/>
</dbReference>
<keyword evidence="10" id="KW-0378">Hydrolase</keyword>
<dbReference type="GO" id="GO:0005886">
    <property type="term" value="C:plasma membrane"/>
    <property type="evidence" value="ECO:0007669"/>
    <property type="project" value="TreeGrafter"/>
</dbReference>
<dbReference type="InterPro" id="IPR011583">
    <property type="entry name" value="Chitinase_II/V-like_cat"/>
</dbReference>
<keyword evidence="14" id="KW-0675">Receptor</keyword>
<feature type="domain" description="GH18" evidence="20">
    <location>
        <begin position="26"/>
        <end position="372"/>
    </location>
</feature>
<dbReference type="PANTHER" id="PTHR27002:SF1038">
    <property type="entry name" value="G-TYPE LECTIN S-RECEPTOR-LIKE SERINE_THREONINE-PROTEIN KINASE CES101"/>
    <property type="match status" value="1"/>
</dbReference>
<dbReference type="GO" id="GO:0005975">
    <property type="term" value="P:carbohydrate metabolic process"/>
    <property type="evidence" value="ECO:0007669"/>
    <property type="project" value="InterPro"/>
</dbReference>
<evidence type="ECO:0000256" key="5">
    <source>
        <dbReference type="ARBA" id="ARBA00022692"/>
    </source>
</evidence>
<evidence type="ECO:0000256" key="10">
    <source>
        <dbReference type="ARBA" id="ARBA00022801"/>
    </source>
</evidence>
<dbReference type="Gene3D" id="3.30.200.20">
    <property type="entry name" value="Phosphorylase Kinase, domain 1"/>
    <property type="match status" value="1"/>
</dbReference>
<dbReference type="AlphaFoldDB" id="A0A4D6L0B5"/>
<dbReference type="Pfam" id="PF07714">
    <property type="entry name" value="PK_Tyr_Ser-Thr"/>
    <property type="match status" value="1"/>
</dbReference>
<dbReference type="InterPro" id="IPR008271">
    <property type="entry name" value="Ser/Thr_kinase_AS"/>
</dbReference>
<keyword evidence="9" id="KW-0418">Kinase</keyword>
<evidence type="ECO:0000256" key="15">
    <source>
        <dbReference type="ARBA" id="ARBA00023180"/>
    </source>
</evidence>
<dbReference type="Proteomes" id="UP000501690">
    <property type="component" value="Linkage Group LG2"/>
</dbReference>
<keyword evidence="13 17" id="KW-0472">Membrane</keyword>
<name>A0A4D6L0B5_VIGUN</name>
<dbReference type="InterPro" id="IPR029070">
    <property type="entry name" value="Chitinase_insertion_sf"/>
</dbReference>
<keyword evidence="6 18" id="KW-0732">Signal</keyword>
<dbReference type="InterPro" id="IPR011009">
    <property type="entry name" value="Kinase-like_dom_sf"/>
</dbReference>
<evidence type="ECO:0000256" key="17">
    <source>
        <dbReference type="SAM" id="Phobius"/>
    </source>
</evidence>
<keyword evidence="11" id="KW-0067">ATP-binding</keyword>
<evidence type="ECO:0000256" key="3">
    <source>
        <dbReference type="ARBA" id="ARBA00022527"/>
    </source>
</evidence>
<evidence type="ECO:0000313" key="21">
    <source>
        <dbReference type="EMBL" id="QCD80534.1"/>
    </source>
</evidence>
<keyword evidence="7" id="KW-0677">Repeat</keyword>
<sequence length="772" mass="86981">MSPRKVVLLITFLMFQSSSEEASESWFKIGYWYSGSNSAVSDINSALYTHLICAFAQVNTSTFQISLPSTNHQPFSTFTHTVKLKNPSITTLLSTGGDQNTAAIRSMLSNASSRKPFIQSSITMARLYAFQGLDLSWSTIQTSSDADNLGHFFQEWRLAAKSEAQANNSSLPELILTAAVQASPDLNKGSYPVDSIRSNLNWVHVNTYSYRTPMSQNFTAAPSALYDPHDVTHINTDYYIRAWIGKGLDAKKLILGLAFFGCAWKLQNHDSNTIGAVATGPADDTDQGFISYRDIKDKVRENGVAVHYNESYVTNYCMFGSTWIGYDDVEAVERKVLYARDMGLLGYYVWQISQDDHNSTLARAAAEQVKDGKEEQWKLLVIILSVTATVILMLGISFYFQKKRIFRRTGTMLNAAKGCWTKTLNNKEAAEPFHGNTPDLHGYRFSDIKAATCDFSPQNKIGQGGYGPVYKGILPDDEEIAVKKLSKASTQGFQEFKNEVTLTAKLQHVNLVRLLGFCVERGEQMLVYEYMPNKSLDFYLFDAMRRHLLDWNKRVDIIEGVTQGLLYLQEYSRFTIIHRDIKASNVLLDAEMKPKISDFGMARIFIKNEQEANTNKIVGTYGYVPPEYVREGVYSTKSDVYSFGVLLLQIISGKKTHGFYGEKEDLKLLEYAYELWKEGKGMEVMDDSLDDRNSECKLVRCMEIALLCVQEHASDRPSMLQVCAMLRNQDKSHAIPKKPAFSRVEDKDDVNECQTLQNVSVDDGTITQIVGR</sequence>
<dbReference type="Gene3D" id="3.10.50.10">
    <property type="match status" value="1"/>
</dbReference>
<reference evidence="21 22" key="1">
    <citation type="submission" date="2019-04" db="EMBL/GenBank/DDBJ databases">
        <title>An improved genome assembly and genetic linkage map for asparagus bean, Vigna unguiculata ssp. sesquipedialis.</title>
        <authorList>
            <person name="Xia Q."/>
            <person name="Zhang R."/>
            <person name="Dong Y."/>
        </authorList>
    </citation>
    <scope>NUCLEOTIDE SEQUENCE [LARGE SCALE GENOMIC DNA]</scope>
    <source>
        <tissue evidence="21">Leaf</tissue>
    </source>
</reference>
<evidence type="ECO:0000256" key="6">
    <source>
        <dbReference type="ARBA" id="ARBA00022729"/>
    </source>
</evidence>
<organism evidence="21 22">
    <name type="scientific">Vigna unguiculata</name>
    <name type="common">Cowpea</name>
    <dbReference type="NCBI Taxonomy" id="3917"/>
    <lineage>
        <taxon>Eukaryota</taxon>
        <taxon>Viridiplantae</taxon>
        <taxon>Streptophyta</taxon>
        <taxon>Embryophyta</taxon>
        <taxon>Tracheophyta</taxon>
        <taxon>Spermatophyta</taxon>
        <taxon>Magnoliopsida</taxon>
        <taxon>eudicotyledons</taxon>
        <taxon>Gunneridae</taxon>
        <taxon>Pentapetalae</taxon>
        <taxon>rosids</taxon>
        <taxon>fabids</taxon>
        <taxon>Fabales</taxon>
        <taxon>Fabaceae</taxon>
        <taxon>Papilionoideae</taxon>
        <taxon>50 kb inversion clade</taxon>
        <taxon>NPAAA clade</taxon>
        <taxon>indigoferoid/millettioid clade</taxon>
        <taxon>Phaseoleae</taxon>
        <taxon>Vigna</taxon>
    </lineage>
</organism>
<dbReference type="InterPro" id="IPR001223">
    <property type="entry name" value="Glyco_hydro18_cat"/>
</dbReference>
<dbReference type="PROSITE" id="PS51910">
    <property type="entry name" value="GH18_2"/>
    <property type="match status" value="1"/>
</dbReference>
<comment type="similarity">
    <text evidence="2">Belongs to the glycosyl hydrolase 18 family. Chitinase class V subfamily.</text>
</comment>
<evidence type="ECO:0000313" key="22">
    <source>
        <dbReference type="Proteomes" id="UP000501690"/>
    </source>
</evidence>
<accession>A0A4D6L0B5</accession>
<keyword evidence="15" id="KW-0325">Glycoprotein</keyword>
<evidence type="ECO:0000259" key="20">
    <source>
        <dbReference type="PROSITE" id="PS51910"/>
    </source>
</evidence>
<dbReference type="EMBL" id="CP039346">
    <property type="protein sequence ID" value="QCD80534.1"/>
    <property type="molecule type" value="Genomic_DNA"/>
</dbReference>